<gene>
    <name evidence="4" type="ORF">BV898_04290</name>
</gene>
<organism evidence="4 5">
    <name type="scientific">Hypsibius exemplaris</name>
    <name type="common">Freshwater tardigrade</name>
    <dbReference type="NCBI Taxonomy" id="2072580"/>
    <lineage>
        <taxon>Eukaryota</taxon>
        <taxon>Metazoa</taxon>
        <taxon>Ecdysozoa</taxon>
        <taxon>Tardigrada</taxon>
        <taxon>Eutardigrada</taxon>
        <taxon>Parachela</taxon>
        <taxon>Hypsibioidea</taxon>
        <taxon>Hypsibiidae</taxon>
        <taxon>Hypsibius</taxon>
    </lineage>
</organism>
<keyword evidence="1 3" id="KW-0853">WD repeat</keyword>
<dbReference type="EMBL" id="MTYJ01000021">
    <property type="protein sequence ID" value="OQV21711.1"/>
    <property type="molecule type" value="Genomic_DNA"/>
</dbReference>
<dbReference type="PRINTS" id="PR00320">
    <property type="entry name" value="GPROTEINBRPT"/>
</dbReference>
<evidence type="ECO:0000256" key="2">
    <source>
        <dbReference type="ARBA" id="ARBA00022737"/>
    </source>
</evidence>
<dbReference type="PANTHER" id="PTHR10971">
    <property type="entry name" value="MRNA EXPORT FACTOR AND BUB3"/>
    <property type="match status" value="1"/>
</dbReference>
<dbReference type="SMART" id="SM00320">
    <property type="entry name" value="WD40"/>
    <property type="match status" value="5"/>
</dbReference>
<evidence type="ECO:0000256" key="1">
    <source>
        <dbReference type="ARBA" id="ARBA00022574"/>
    </source>
</evidence>
<dbReference type="AlphaFoldDB" id="A0A1W0X2N8"/>
<proteinExistence type="predicted"/>
<feature type="repeat" description="WD" evidence="3">
    <location>
        <begin position="97"/>
        <end position="138"/>
    </location>
</feature>
<dbReference type="PROSITE" id="PS00678">
    <property type="entry name" value="WD_REPEATS_1"/>
    <property type="match status" value="1"/>
</dbReference>
<accession>A0A1W0X2N8</accession>
<dbReference type="Proteomes" id="UP000192578">
    <property type="component" value="Unassembled WGS sequence"/>
</dbReference>
<keyword evidence="2" id="KW-0677">Repeat</keyword>
<dbReference type="SUPFAM" id="SSF50978">
    <property type="entry name" value="WD40 repeat-like"/>
    <property type="match status" value="1"/>
</dbReference>
<feature type="repeat" description="WD" evidence="3">
    <location>
        <begin position="247"/>
        <end position="281"/>
    </location>
</feature>
<dbReference type="PROSITE" id="PS50082">
    <property type="entry name" value="WD_REPEATS_2"/>
    <property type="match status" value="2"/>
</dbReference>
<sequence>MPEAPDKNEQRLLDPPSDTISSVKFCPSISSGRLLMVSSWDGTVRVYDSEQNIKRAQFDIGEPVLDCCFSDATHAFCGGLDNHIKMCDLNNGKHFAVGNHDDAVRCVHLNLSRNIMTTGSWDKTVKTWDPRSKSVVVLSQPDKVYSLTSIKDYLIVGTKDRKIWIWDLRNCAEPIQKRESSLKYQTRCTTGMVLNSADGANDIFAVGSIEGRVAVEYVDNDPEKQKKKYAFKCHRSKEAGMEMIYPVNSLVVHPVYGTMASGGSDGVVNIWDVDKKKRMSQFRKQATTISTLDFSKDGKLLAMGVSYLFEREDMPNKPCEDHVVVRSVAEHEVKPK</sequence>
<dbReference type="InterPro" id="IPR015943">
    <property type="entry name" value="WD40/YVTN_repeat-like_dom_sf"/>
</dbReference>
<dbReference type="InterPro" id="IPR001680">
    <property type="entry name" value="WD40_rpt"/>
</dbReference>
<dbReference type="PROSITE" id="PS50294">
    <property type="entry name" value="WD_REPEATS_REGION"/>
    <property type="match status" value="1"/>
</dbReference>
<dbReference type="Pfam" id="PF00400">
    <property type="entry name" value="WD40"/>
    <property type="match status" value="3"/>
</dbReference>
<protein>
    <submittedName>
        <fullName evidence="4">Mitotic checkpoint protein BUB3</fullName>
    </submittedName>
</protein>
<dbReference type="InterPro" id="IPR036322">
    <property type="entry name" value="WD40_repeat_dom_sf"/>
</dbReference>
<evidence type="ECO:0000256" key="3">
    <source>
        <dbReference type="PROSITE-ProRule" id="PRU00221"/>
    </source>
</evidence>
<evidence type="ECO:0000313" key="5">
    <source>
        <dbReference type="Proteomes" id="UP000192578"/>
    </source>
</evidence>
<dbReference type="OrthoDB" id="10262475at2759"/>
<dbReference type="Gene3D" id="2.130.10.10">
    <property type="entry name" value="YVTN repeat-like/Quinoprotein amine dehydrogenase"/>
    <property type="match status" value="1"/>
</dbReference>
<comment type="caution">
    <text evidence="4">The sequence shown here is derived from an EMBL/GenBank/DDBJ whole genome shotgun (WGS) entry which is preliminary data.</text>
</comment>
<dbReference type="InterPro" id="IPR019775">
    <property type="entry name" value="WD40_repeat_CS"/>
</dbReference>
<evidence type="ECO:0000313" key="4">
    <source>
        <dbReference type="EMBL" id="OQV21711.1"/>
    </source>
</evidence>
<reference evidence="5" key="1">
    <citation type="submission" date="2017-01" db="EMBL/GenBank/DDBJ databases">
        <title>Comparative genomics of anhydrobiosis in the tardigrade Hypsibius dujardini.</title>
        <authorList>
            <person name="Yoshida Y."/>
            <person name="Koutsovoulos G."/>
            <person name="Laetsch D."/>
            <person name="Stevens L."/>
            <person name="Kumar S."/>
            <person name="Horikawa D."/>
            <person name="Ishino K."/>
            <person name="Komine S."/>
            <person name="Tomita M."/>
            <person name="Blaxter M."/>
            <person name="Arakawa K."/>
        </authorList>
    </citation>
    <scope>NUCLEOTIDE SEQUENCE [LARGE SCALE GENOMIC DNA]</scope>
    <source>
        <strain evidence="5">Z151</strain>
    </source>
</reference>
<dbReference type="InterPro" id="IPR020472">
    <property type="entry name" value="WD40_PAC1"/>
</dbReference>
<name>A0A1W0X2N8_HYPEX</name>
<keyword evidence="5" id="KW-1185">Reference proteome</keyword>